<keyword evidence="1" id="KW-0418">Kinase</keyword>
<dbReference type="EMBL" id="NCKW01008363">
    <property type="protein sequence ID" value="POM68160.1"/>
    <property type="molecule type" value="Genomic_DNA"/>
</dbReference>
<dbReference type="Gene3D" id="1.20.930.20">
    <property type="entry name" value="Adaptor protein Cbl, N-terminal domain"/>
    <property type="match status" value="1"/>
</dbReference>
<dbReference type="InterPro" id="IPR036537">
    <property type="entry name" value="Adaptor_Cbl_N_dom_sf"/>
</dbReference>
<organism evidence="1 2">
    <name type="scientific">Phytophthora palmivora</name>
    <dbReference type="NCBI Taxonomy" id="4796"/>
    <lineage>
        <taxon>Eukaryota</taxon>
        <taxon>Sar</taxon>
        <taxon>Stramenopiles</taxon>
        <taxon>Oomycota</taxon>
        <taxon>Peronosporomycetes</taxon>
        <taxon>Peronosporales</taxon>
        <taxon>Peronosporaceae</taxon>
        <taxon>Phytophthora</taxon>
    </lineage>
</organism>
<evidence type="ECO:0000313" key="2">
    <source>
        <dbReference type="Proteomes" id="UP000237271"/>
    </source>
</evidence>
<dbReference type="GO" id="GO:0004674">
    <property type="term" value="F:protein serine/threonine kinase activity"/>
    <property type="evidence" value="ECO:0007669"/>
    <property type="project" value="UniProtKB-KW"/>
</dbReference>
<keyword evidence="1" id="KW-0808">Transferase</keyword>
<reference evidence="1 2" key="1">
    <citation type="journal article" date="2017" name="Genome Biol. Evol.">
        <title>Phytophthora megakarya and P. palmivora, closely related causal agents of cacao black pod rot, underwent increases in genome sizes and gene numbers by different mechanisms.</title>
        <authorList>
            <person name="Ali S.S."/>
            <person name="Shao J."/>
            <person name="Lary D.J."/>
            <person name="Kronmiller B."/>
            <person name="Shen D."/>
            <person name="Strem M.D."/>
            <person name="Amoako-Attah I."/>
            <person name="Akrofi A.Y."/>
            <person name="Begoude B.A."/>
            <person name="Ten Hoopen G.M."/>
            <person name="Coulibaly K."/>
            <person name="Kebe B.I."/>
            <person name="Melnick R.L."/>
            <person name="Guiltinan M.J."/>
            <person name="Tyler B.M."/>
            <person name="Meinhardt L.W."/>
            <person name="Bailey B.A."/>
        </authorList>
    </citation>
    <scope>NUCLEOTIDE SEQUENCE [LARGE SCALE GENOMIC DNA]</scope>
    <source>
        <strain evidence="2">sbr112.9</strain>
    </source>
</reference>
<dbReference type="AlphaFoldDB" id="A0A2P4XRH6"/>
<accession>A0A2P4XRH6</accession>
<dbReference type="CDD" id="cd21037">
    <property type="entry name" value="MLKL_NTD"/>
    <property type="match status" value="1"/>
</dbReference>
<comment type="caution">
    <text evidence="1">The sequence shown here is derived from an EMBL/GenBank/DDBJ whole genome shotgun (WGS) entry which is preliminary data.</text>
</comment>
<keyword evidence="2" id="KW-1185">Reference proteome</keyword>
<sequence length="277" mass="31085">MAANLLDLAAPGLGSALTLLGQLYTKFSQLKEGRELCISLHDRLKAFADELEDVTPETLQSENLLPQLQNLIHEFADTVTRYADQSNFVKRVMKANKFAEEVKVYNEQLDSIIALMSVKRTVVLVEWRTQFQRDADKMTDQLTTINGLQREIWKAIKQLPTKKDVEDMVLVTKRELLDHDDSSDPVNTQPPLDPVMRSIVNIAEGKFLDGKAVQSPPPWLIAEDEVTTTNDPIDSEGLTQIFVGEWQGVPVAVKRFDVVGDNPVFDKHCKELGLLSG</sequence>
<keyword evidence="1" id="KW-0723">Serine/threonine-protein kinase</keyword>
<name>A0A2P4XRH6_9STRA</name>
<proteinExistence type="predicted"/>
<dbReference type="GO" id="GO:0007166">
    <property type="term" value="P:cell surface receptor signaling pathway"/>
    <property type="evidence" value="ECO:0007669"/>
    <property type="project" value="InterPro"/>
</dbReference>
<dbReference type="InterPro" id="IPR059179">
    <property type="entry name" value="MLKL-like_MCAfunc"/>
</dbReference>
<protein>
    <submittedName>
        <fullName evidence="1">Serine/threonine protein Kinase</fullName>
    </submittedName>
</protein>
<dbReference type="OrthoDB" id="346907at2759"/>
<gene>
    <name evidence="1" type="ORF">PHPALM_15711</name>
</gene>
<dbReference type="Proteomes" id="UP000237271">
    <property type="component" value="Unassembled WGS sequence"/>
</dbReference>
<evidence type="ECO:0000313" key="1">
    <source>
        <dbReference type="EMBL" id="POM68160.1"/>
    </source>
</evidence>